<accession>A0A1F5NFK0</accession>
<dbReference type="CDD" id="cd05398">
    <property type="entry name" value="NT_ClassII-CCAase"/>
    <property type="match status" value="1"/>
</dbReference>
<dbReference type="Gene3D" id="1.10.3090.10">
    <property type="entry name" value="cca-adding enzyme, domain 2"/>
    <property type="match status" value="1"/>
</dbReference>
<dbReference type="InterPro" id="IPR006675">
    <property type="entry name" value="HDIG_dom"/>
</dbReference>
<reference evidence="13 14" key="1">
    <citation type="journal article" date="2016" name="Nat. Commun.">
        <title>Thousands of microbial genomes shed light on interconnected biogeochemical processes in an aquifer system.</title>
        <authorList>
            <person name="Anantharaman K."/>
            <person name="Brown C.T."/>
            <person name="Hug L.A."/>
            <person name="Sharon I."/>
            <person name="Castelle C.J."/>
            <person name="Probst A.J."/>
            <person name="Thomas B.C."/>
            <person name="Singh A."/>
            <person name="Wilkins M.J."/>
            <person name="Karaoz U."/>
            <person name="Brodie E.L."/>
            <person name="Williams K.H."/>
            <person name="Hubbard S.S."/>
            <person name="Banfield J.F."/>
        </authorList>
    </citation>
    <scope>NUCLEOTIDE SEQUENCE [LARGE SCALE GENOMIC DNA]</scope>
</reference>
<dbReference type="CDD" id="cd00077">
    <property type="entry name" value="HDc"/>
    <property type="match status" value="1"/>
</dbReference>
<sequence length="464" mass="52575">MAAKIPETLKFSWPDRTKLSAGAFWVVQTLQKNGFEALFAGGAVRDALLKRPIKEIDIATNARPQAVQKIFARTIPTGLKHGTVTVREGGESYEVTTFRVEGPYRDYRRPSKVTFVRSAAEDAVRRDFGINALFYDVAKRAVVDYVGGIADLSHRQVAFVGDSQSRIREDALRMLRAVRFVTTLNFELAREARKAIEKNAKLIRKISSERIKQELDRIIASERVSVGFGTLDVVGLTEHILPELHELQGVTQPRNLHSEGDVYAHTLLALEKMDEGFDLPTRYAVLFHDMGKKKTRAVRDGRVTFYSHQTESAAIAKKICERLKFSRQETDKIIWLVKNHMVPFDVAEMKLSTKRKWALHPYFADLLKLYAADNAASLRPSGKPNREPPGYREWQRVLRNLARQPEMKKPLLTGDEVMKILKLKPGPDVGKVLKFLEEKKLAGKIKDKKAALEFLKQKGTSVLN</sequence>
<dbReference type="Pfam" id="PF12627">
    <property type="entry name" value="PolyA_pol_RNAbd"/>
    <property type="match status" value="1"/>
</dbReference>
<gene>
    <name evidence="13" type="ORF">A3K06_01470</name>
</gene>
<evidence type="ECO:0000259" key="12">
    <source>
        <dbReference type="Pfam" id="PF13735"/>
    </source>
</evidence>
<keyword evidence="2 9" id="KW-0808">Transferase</keyword>
<feature type="domain" description="CCA-adding enzyme C-terminal" evidence="12">
    <location>
        <begin position="314"/>
        <end position="453"/>
    </location>
</feature>
<dbReference type="Gene3D" id="1.10.246.80">
    <property type="match status" value="1"/>
</dbReference>
<dbReference type="GO" id="GO:0000049">
    <property type="term" value="F:tRNA binding"/>
    <property type="evidence" value="ECO:0007669"/>
    <property type="project" value="TreeGrafter"/>
</dbReference>
<protein>
    <recommendedName>
        <fullName evidence="15">HD domain-containing protein</fullName>
    </recommendedName>
</protein>
<dbReference type="SUPFAM" id="SSF81891">
    <property type="entry name" value="Poly A polymerase C-terminal region-like"/>
    <property type="match status" value="1"/>
</dbReference>
<dbReference type="InterPro" id="IPR032828">
    <property type="entry name" value="PolyA_RNA-bd"/>
</dbReference>
<dbReference type="Pfam" id="PF01743">
    <property type="entry name" value="PolyA_pol"/>
    <property type="match status" value="1"/>
</dbReference>
<evidence type="ECO:0000256" key="5">
    <source>
        <dbReference type="ARBA" id="ARBA00022723"/>
    </source>
</evidence>
<dbReference type="PANTHER" id="PTHR46173:SF1">
    <property type="entry name" value="CCA TRNA NUCLEOTIDYLTRANSFERASE 1, MITOCHONDRIAL"/>
    <property type="match status" value="1"/>
</dbReference>
<evidence type="ECO:0000256" key="9">
    <source>
        <dbReference type="RuleBase" id="RU003953"/>
    </source>
</evidence>
<dbReference type="EMBL" id="MFEG01000007">
    <property type="protein sequence ID" value="OGE76446.1"/>
    <property type="molecule type" value="Genomic_DNA"/>
</dbReference>
<dbReference type="GO" id="GO:0008033">
    <property type="term" value="P:tRNA processing"/>
    <property type="evidence" value="ECO:0007669"/>
    <property type="project" value="UniProtKB-KW"/>
</dbReference>
<dbReference type="GO" id="GO:0000166">
    <property type="term" value="F:nucleotide binding"/>
    <property type="evidence" value="ECO:0007669"/>
    <property type="project" value="UniProtKB-KW"/>
</dbReference>
<evidence type="ECO:0000259" key="10">
    <source>
        <dbReference type="Pfam" id="PF01743"/>
    </source>
</evidence>
<dbReference type="AlphaFoldDB" id="A0A1F5NFK0"/>
<dbReference type="InterPro" id="IPR002646">
    <property type="entry name" value="PolA_pol_head_dom"/>
</dbReference>
<dbReference type="Gene3D" id="3.30.460.10">
    <property type="entry name" value="Beta Polymerase, domain 2"/>
    <property type="match status" value="1"/>
</dbReference>
<dbReference type="Pfam" id="PF13735">
    <property type="entry name" value="tRNA_NucTran2_2"/>
    <property type="match status" value="1"/>
</dbReference>
<dbReference type="InterPro" id="IPR043519">
    <property type="entry name" value="NT_sf"/>
</dbReference>
<evidence type="ECO:0000256" key="7">
    <source>
        <dbReference type="ARBA" id="ARBA00022842"/>
    </source>
</evidence>
<evidence type="ECO:0000256" key="4">
    <source>
        <dbReference type="ARBA" id="ARBA00022695"/>
    </source>
</evidence>
<evidence type="ECO:0000256" key="3">
    <source>
        <dbReference type="ARBA" id="ARBA00022694"/>
    </source>
</evidence>
<comment type="cofactor">
    <cofactor evidence="1">
        <name>Mg(2+)</name>
        <dbReference type="ChEBI" id="CHEBI:18420"/>
    </cofactor>
</comment>
<comment type="caution">
    <text evidence="13">The sequence shown here is derived from an EMBL/GenBank/DDBJ whole genome shotgun (WGS) entry which is preliminary data.</text>
</comment>
<evidence type="ECO:0000313" key="14">
    <source>
        <dbReference type="Proteomes" id="UP000176547"/>
    </source>
</evidence>
<keyword evidence="6" id="KW-0547">Nucleotide-binding</keyword>
<dbReference type="GO" id="GO:0046872">
    <property type="term" value="F:metal ion binding"/>
    <property type="evidence" value="ECO:0007669"/>
    <property type="project" value="UniProtKB-KW"/>
</dbReference>
<name>A0A1F5NFK0_9BACT</name>
<evidence type="ECO:0000256" key="1">
    <source>
        <dbReference type="ARBA" id="ARBA00001946"/>
    </source>
</evidence>
<dbReference type="InterPro" id="IPR050264">
    <property type="entry name" value="Bact_CCA-adding_enz_type3_sf"/>
</dbReference>
<dbReference type="InterPro" id="IPR003607">
    <property type="entry name" value="HD/PDEase_dom"/>
</dbReference>
<evidence type="ECO:0000313" key="13">
    <source>
        <dbReference type="EMBL" id="OGE76446.1"/>
    </source>
</evidence>
<evidence type="ECO:0000256" key="8">
    <source>
        <dbReference type="ARBA" id="ARBA00022884"/>
    </source>
</evidence>
<feature type="domain" description="Poly A polymerase head" evidence="10">
    <location>
        <begin position="39"/>
        <end position="157"/>
    </location>
</feature>
<feature type="domain" description="tRNA nucleotidyltransferase/poly(A) polymerase RNA and SrmB- binding" evidence="11">
    <location>
        <begin position="185"/>
        <end position="246"/>
    </location>
</feature>
<dbReference type="GO" id="GO:0016779">
    <property type="term" value="F:nucleotidyltransferase activity"/>
    <property type="evidence" value="ECO:0007669"/>
    <property type="project" value="UniProtKB-KW"/>
</dbReference>
<keyword evidence="7" id="KW-0460">Magnesium</keyword>
<keyword evidence="8 9" id="KW-0694">RNA-binding</keyword>
<evidence type="ECO:0000256" key="2">
    <source>
        <dbReference type="ARBA" id="ARBA00022679"/>
    </source>
</evidence>
<comment type="similarity">
    <text evidence="9">Belongs to the tRNA nucleotidyltransferase/poly(A) polymerase family.</text>
</comment>
<organism evidence="13 14">
    <name type="scientific">Candidatus Doudnabacteria bacterium RIFCSPHIGHO2_01_52_17</name>
    <dbReference type="NCBI Taxonomy" id="1817820"/>
    <lineage>
        <taxon>Bacteria</taxon>
        <taxon>Candidatus Doudnaibacteriota</taxon>
    </lineage>
</organism>
<proteinExistence type="inferred from homology"/>
<dbReference type="SUPFAM" id="SSF81301">
    <property type="entry name" value="Nucleotidyltransferase"/>
    <property type="match status" value="1"/>
</dbReference>
<keyword evidence="3" id="KW-0819">tRNA processing</keyword>
<dbReference type="InterPro" id="IPR032810">
    <property type="entry name" value="CCA-adding_enz_C"/>
</dbReference>
<evidence type="ECO:0000256" key="6">
    <source>
        <dbReference type="ARBA" id="ARBA00022741"/>
    </source>
</evidence>
<keyword evidence="4" id="KW-0548">Nucleotidyltransferase</keyword>
<dbReference type="PANTHER" id="PTHR46173">
    <property type="entry name" value="CCA TRNA NUCLEOTIDYLTRANSFERASE 1, MITOCHONDRIAL"/>
    <property type="match status" value="1"/>
</dbReference>
<dbReference type="NCBIfam" id="TIGR00277">
    <property type="entry name" value="HDIG"/>
    <property type="match status" value="1"/>
</dbReference>
<dbReference type="Proteomes" id="UP000176547">
    <property type="component" value="Unassembled WGS sequence"/>
</dbReference>
<evidence type="ECO:0008006" key="15">
    <source>
        <dbReference type="Google" id="ProtNLM"/>
    </source>
</evidence>
<evidence type="ECO:0000259" key="11">
    <source>
        <dbReference type="Pfam" id="PF12627"/>
    </source>
</evidence>
<keyword evidence="5" id="KW-0479">Metal-binding</keyword>